<keyword evidence="1" id="KW-0732">Signal</keyword>
<gene>
    <name evidence="2" type="ORF">NCTC10194_00061</name>
</gene>
<evidence type="ECO:0000313" key="2">
    <source>
        <dbReference type="EMBL" id="VEU70066.1"/>
    </source>
</evidence>
<reference evidence="2 3" key="1">
    <citation type="submission" date="2019-01" db="EMBL/GenBank/DDBJ databases">
        <authorList>
            <consortium name="Pathogen Informatics"/>
        </authorList>
    </citation>
    <scope>NUCLEOTIDE SEQUENCE [LARGE SCALE GENOMIC DNA]</scope>
    <source>
        <strain evidence="2 3">NCTC10194</strain>
    </source>
</reference>
<evidence type="ECO:0000256" key="1">
    <source>
        <dbReference type="SAM" id="SignalP"/>
    </source>
</evidence>
<dbReference type="InterPro" id="IPR054783">
    <property type="entry name" value="P60-like"/>
</dbReference>
<dbReference type="RefSeq" id="WP_027333670.1">
    <property type="nucleotide sequence ID" value="NZ_LR215024.1"/>
</dbReference>
<sequence>MKKALKFLTLLVPTPLVASLVVSCGREQNTLEKTEQDKQLSNKEKITALAENIWLSNTLASLYNVQSDSSNLLKLNVKLLENDNFKADAFKIYNTLLAQNSVKKPGELAKKINTLLSNGTLSASSELESLVTNPYVDEVSEAQFIKLYQNLDTEVARETNKALLVYKYFQIENEESLKKLDGSNFNSNKLKYDTQNFNLIKYAVDKKLAQVWGYTTSNTDAIFAEAFQTINSIAEYNQFLSNKTISTSKISDKLWLNEQNSYQKNLSGYQGVTAISDLAGVSFSFESMRHVANYQANYVGFYNYIDHKIVEINEQNMTVEPVPVARNNSTIDIKYVNVIAPIGKDKSMVTGKNDDNSDKVETIKVLSFEGTPYDSKILELSALLSLNDSNLYQNAQNAFVTLGYLLEKGDNEIFNETIKSLSFVKQD</sequence>
<dbReference type="AlphaFoldDB" id="A0A449AU96"/>
<dbReference type="Proteomes" id="UP000290815">
    <property type="component" value="Chromosome"/>
</dbReference>
<accession>A0A449AU96</accession>
<feature type="chain" id="PRO_5019026895" description="P60-like lipoprotein" evidence="1">
    <location>
        <begin position="19"/>
        <end position="427"/>
    </location>
</feature>
<dbReference type="EMBL" id="LR215024">
    <property type="protein sequence ID" value="VEU70066.1"/>
    <property type="molecule type" value="Genomic_DNA"/>
</dbReference>
<dbReference type="KEGG" id="mgly:NCTC10194_00061"/>
<evidence type="ECO:0000313" key="3">
    <source>
        <dbReference type="Proteomes" id="UP000290815"/>
    </source>
</evidence>
<feature type="signal peptide" evidence="1">
    <location>
        <begin position="1"/>
        <end position="18"/>
    </location>
</feature>
<dbReference type="PROSITE" id="PS51257">
    <property type="entry name" value="PROKAR_LIPOPROTEIN"/>
    <property type="match status" value="1"/>
</dbReference>
<protein>
    <recommendedName>
        <fullName evidence="4">P60-like lipoprotein</fullName>
    </recommendedName>
</protein>
<evidence type="ECO:0008006" key="4">
    <source>
        <dbReference type="Google" id="ProtNLM"/>
    </source>
</evidence>
<name>A0A449AU96_9BACT</name>
<dbReference type="NCBIfam" id="NF045835">
    <property type="entry name" value="P60_lipo"/>
    <property type="match status" value="1"/>
</dbReference>
<keyword evidence="3" id="KW-1185">Reference proteome</keyword>
<organism evidence="2 3">
    <name type="scientific">Mycoplasmopsis glycophila</name>
    <dbReference type="NCBI Taxonomy" id="171285"/>
    <lineage>
        <taxon>Bacteria</taxon>
        <taxon>Bacillati</taxon>
        <taxon>Mycoplasmatota</taxon>
        <taxon>Mycoplasmoidales</taxon>
        <taxon>Metamycoplasmataceae</taxon>
        <taxon>Mycoplasmopsis</taxon>
    </lineage>
</organism>
<proteinExistence type="predicted"/>